<dbReference type="EMBL" id="CAJJDN010000121">
    <property type="protein sequence ID" value="CAD8119416.1"/>
    <property type="molecule type" value="Genomic_DNA"/>
</dbReference>
<dbReference type="Proteomes" id="UP000692954">
    <property type="component" value="Unassembled WGS sequence"/>
</dbReference>
<protein>
    <submittedName>
        <fullName evidence="1">Uncharacterized protein</fullName>
    </submittedName>
</protein>
<keyword evidence="2" id="KW-1185">Reference proteome</keyword>
<organism evidence="1 2">
    <name type="scientific">Paramecium sonneborni</name>
    <dbReference type="NCBI Taxonomy" id="65129"/>
    <lineage>
        <taxon>Eukaryota</taxon>
        <taxon>Sar</taxon>
        <taxon>Alveolata</taxon>
        <taxon>Ciliophora</taxon>
        <taxon>Intramacronucleata</taxon>
        <taxon>Oligohymenophorea</taxon>
        <taxon>Peniculida</taxon>
        <taxon>Parameciidae</taxon>
        <taxon>Paramecium</taxon>
    </lineage>
</organism>
<sequence>MSKNGEIYQKYRDYHEEIYKNKERQRKEGMQDYFEEYTANVCTNGKDHTKMNLQTYINEFIDIHQ</sequence>
<comment type="caution">
    <text evidence="1">The sequence shown here is derived from an EMBL/GenBank/DDBJ whole genome shotgun (WGS) entry which is preliminary data.</text>
</comment>
<gene>
    <name evidence="1" type="ORF">PSON_ATCC_30995.1.T1210057</name>
</gene>
<accession>A0A8S1QUB5</accession>
<proteinExistence type="predicted"/>
<name>A0A8S1QUB5_9CILI</name>
<evidence type="ECO:0000313" key="1">
    <source>
        <dbReference type="EMBL" id="CAD8119416.1"/>
    </source>
</evidence>
<reference evidence="1" key="1">
    <citation type="submission" date="2021-01" db="EMBL/GenBank/DDBJ databases">
        <authorList>
            <consortium name="Genoscope - CEA"/>
            <person name="William W."/>
        </authorList>
    </citation>
    <scope>NUCLEOTIDE SEQUENCE</scope>
</reference>
<dbReference type="AlphaFoldDB" id="A0A8S1QUB5"/>
<evidence type="ECO:0000313" key="2">
    <source>
        <dbReference type="Proteomes" id="UP000692954"/>
    </source>
</evidence>